<accession>A0A6H5I094</accession>
<gene>
    <name evidence="3" type="ORF">TBRA_LOCUS819</name>
</gene>
<keyword evidence="4" id="KW-1185">Reference proteome</keyword>
<evidence type="ECO:0000256" key="1">
    <source>
        <dbReference type="SAM" id="MobiDB-lite"/>
    </source>
</evidence>
<evidence type="ECO:0000313" key="4">
    <source>
        <dbReference type="Proteomes" id="UP000479190"/>
    </source>
</evidence>
<keyword evidence="2" id="KW-0812">Transmembrane</keyword>
<name>A0A6H5I094_9HYME</name>
<dbReference type="EMBL" id="CADCXV010000171">
    <property type="protein sequence ID" value="CAB0028676.1"/>
    <property type="molecule type" value="Genomic_DNA"/>
</dbReference>
<sequence>MQAAGPGPTGQFEGVVAPPSSWTRTAPQLRDATLTPTPLARSGPTLTKSNWLMGLIGVFKKTDQRDVVPHRSHFYGAIDTCETGGRWHAASATQGRLVTINTIHATAHLVVTLLGIALAALAVHRSGIMDLPICIGSTCAAASSCGLSTVWATGVDGHRRVDRGGELPDMRRGRSSR</sequence>
<feature type="transmembrane region" description="Helical" evidence="2">
    <location>
        <begin position="105"/>
        <end position="123"/>
    </location>
</feature>
<organism evidence="3 4">
    <name type="scientific">Trichogramma brassicae</name>
    <dbReference type="NCBI Taxonomy" id="86971"/>
    <lineage>
        <taxon>Eukaryota</taxon>
        <taxon>Metazoa</taxon>
        <taxon>Ecdysozoa</taxon>
        <taxon>Arthropoda</taxon>
        <taxon>Hexapoda</taxon>
        <taxon>Insecta</taxon>
        <taxon>Pterygota</taxon>
        <taxon>Neoptera</taxon>
        <taxon>Endopterygota</taxon>
        <taxon>Hymenoptera</taxon>
        <taxon>Apocrita</taxon>
        <taxon>Proctotrupomorpha</taxon>
        <taxon>Chalcidoidea</taxon>
        <taxon>Trichogrammatidae</taxon>
        <taxon>Trichogramma</taxon>
    </lineage>
</organism>
<evidence type="ECO:0000313" key="3">
    <source>
        <dbReference type="EMBL" id="CAB0028676.1"/>
    </source>
</evidence>
<reference evidence="3 4" key="1">
    <citation type="submission" date="2020-02" db="EMBL/GenBank/DDBJ databases">
        <authorList>
            <person name="Ferguson B K."/>
        </authorList>
    </citation>
    <scope>NUCLEOTIDE SEQUENCE [LARGE SCALE GENOMIC DNA]</scope>
</reference>
<protein>
    <submittedName>
        <fullName evidence="3">Uncharacterized protein</fullName>
    </submittedName>
</protein>
<dbReference type="Proteomes" id="UP000479190">
    <property type="component" value="Unassembled WGS sequence"/>
</dbReference>
<feature type="region of interest" description="Disordered" evidence="1">
    <location>
        <begin position="1"/>
        <end position="25"/>
    </location>
</feature>
<evidence type="ECO:0000256" key="2">
    <source>
        <dbReference type="SAM" id="Phobius"/>
    </source>
</evidence>
<dbReference type="AlphaFoldDB" id="A0A6H5I094"/>
<proteinExistence type="predicted"/>
<keyword evidence="2" id="KW-0472">Membrane</keyword>
<keyword evidence="2" id="KW-1133">Transmembrane helix</keyword>